<evidence type="ECO:0000256" key="2">
    <source>
        <dbReference type="ARBA" id="ARBA00012925"/>
    </source>
</evidence>
<feature type="binding site" evidence="7">
    <location>
        <position position="73"/>
    </location>
    <ligand>
        <name>Zn(2+)</name>
        <dbReference type="ChEBI" id="CHEBI:29105"/>
    </ligand>
</feature>
<proteinExistence type="inferred from homology"/>
<dbReference type="GO" id="GO:0008270">
    <property type="term" value="F:zinc ion binding"/>
    <property type="evidence" value="ECO:0007669"/>
    <property type="project" value="UniProtKB-UniRule"/>
</dbReference>
<name>A0AAV0ATP8_PHAPC</name>
<keyword evidence="5 8" id="KW-0456">Lyase</keyword>
<keyword evidence="9" id="KW-0732">Signal</keyword>
<accession>A0AAV0ATP8</accession>
<dbReference type="GO" id="GO:0034599">
    <property type="term" value="P:cellular response to oxidative stress"/>
    <property type="evidence" value="ECO:0007669"/>
    <property type="project" value="TreeGrafter"/>
</dbReference>
<comment type="function">
    <text evidence="8">Reversible hydration of carbon dioxide.</text>
</comment>
<comment type="catalytic activity">
    <reaction evidence="6 8">
        <text>hydrogencarbonate + H(+) = CO2 + H2O</text>
        <dbReference type="Rhea" id="RHEA:10748"/>
        <dbReference type="ChEBI" id="CHEBI:15377"/>
        <dbReference type="ChEBI" id="CHEBI:15378"/>
        <dbReference type="ChEBI" id="CHEBI:16526"/>
        <dbReference type="ChEBI" id="CHEBI:17544"/>
        <dbReference type="EC" id="4.2.1.1"/>
    </reaction>
</comment>
<organism evidence="10 11">
    <name type="scientific">Phakopsora pachyrhizi</name>
    <name type="common">Asian soybean rust disease fungus</name>
    <dbReference type="NCBI Taxonomy" id="170000"/>
    <lineage>
        <taxon>Eukaryota</taxon>
        <taxon>Fungi</taxon>
        <taxon>Dikarya</taxon>
        <taxon>Basidiomycota</taxon>
        <taxon>Pucciniomycotina</taxon>
        <taxon>Pucciniomycetes</taxon>
        <taxon>Pucciniales</taxon>
        <taxon>Phakopsoraceae</taxon>
        <taxon>Phakopsora</taxon>
    </lineage>
</organism>
<dbReference type="SUPFAM" id="SSF53056">
    <property type="entry name" value="beta-carbonic anhydrase, cab"/>
    <property type="match status" value="1"/>
</dbReference>
<gene>
    <name evidence="10" type="ORF">PPACK8108_LOCUS7168</name>
</gene>
<keyword evidence="4 7" id="KW-0862">Zinc</keyword>
<dbReference type="InterPro" id="IPR001765">
    <property type="entry name" value="Carbonic_anhydrase"/>
</dbReference>
<dbReference type="SMART" id="SM00947">
    <property type="entry name" value="Pro_CA"/>
    <property type="match status" value="1"/>
</dbReference>
<protein>
    <recommendedName>
        <fullName evidence="2 8">Carbonic anhydrase</fullName>
        <ecNumber evidence="2 8">4.2.1.1</ecNumber>
    </recommendedName>
    <alternativeName>
        <fullName evidence="8">Carbonate dehydratase</fullName>
    </alternativeName>
</protein>
<dbReference type="Proteomes" id="UP001153365">
    <property type="component" value="Unassembled WGS sequence"/>
</dbReference>
<dbReference type="Pfam" id="PF00484">
    <property type="entry name" value="Pro_CA"/>
    <property type="match status" value="1"/>
</dbReference>
<sequence>MNTSLSLFLFITLNISHVISQQNLNTPTGSNGYVSVAEFMSRNRRFASKTNPSVFEATRNGQTPSAYIIGCSDSRVPLTKIFRSGIGEIFESRNIANQFNPNNSESVSALGYAVKVLNVPQVVVVGHEGCGGCAYALEHAMLESEGRSKPGSTDWTSELNTFTDPIKLLAQGRVLQRGGKFQHHDQRKSLDFAEVTMTPNEQQLSSLIEVNVQSQVRKIAESQIVRSAWAEGKQLSLHGLVYNVNNGQVRSVVSWTGNNS</sequence>
<evidence type="ECO:0000256" key="7">
    <source>
        <dbReference type="PIRSR" id="PIRSR601765-1"/>
    </source>
</evidence>
<keyword evidence="11" id="KW-1185">Reference proteome</keyword>
<dbReference type="AlphaFoldDB" id="A0AAV0ATP8"/>
<dbReference type="GO" id="GO:0004089">
    <property type="term" value="F:carbonate dehydratase activity"/>
    <property type="evidence" value="ECO:0007669"/>
    <property type="project" value="UniProtKB-UniRule"/>
</dbReference>
<evidence type="ECO:0000313" key="11">
    <source>
        <dbReference type="Proteomes" id="UP001153365"/>
    </source>
</evidence>
<comment type="cofactor">
    <cofactor evidence="7">
        <name>Zn(2+)</name>
        <dbReference type="ChEBI" id="CHEBI:29105"/>
    </cofactor>
    <text evidence="7">Binds 1 zinc ion per subunit.</text>
</comment>
<reference evidence="10" key="1">
    <citation type="submission" date="2022-06" db="EMBL/GenBank/DDBJ databases">
        <authorList>
            <consortium name="SYNGENTA / RWTH Aachen University"/>
        </authorList>
    </citation>
    <scope>NUCLEOTIDE SEQUENCE</scope>
</reference>
<feature type="binding site" evidence="7">
    <location>
        <position position="130"/>
    </location>
    <ligand>
        <name>Zn(2+)</name>
        <dbReference type="ChEBI" id="CHEBI:29105"/>
    </ligand>
</feature>
<dbReference type="PANTHER" id="PTHR11002:SF76">
    <property type="entry name" value="CARBONIC ANHYDRASE"/>
    <property type="match status" value="1"/>
</dbReference>
<evidence type="ECO:0000256" key="5">
    <source>
        <dbReference type="ARBA" id="ARBA00023239"/>
    </source>
</evidence>
<feature type="signal peptide" evidence="9">
    <location>
        <begin position="1"/>
        <end position="20"/>
    </location>
</feature>
<feature type="chain" id="PRO_5043426469" description="Carbonic anhydrase" evidence="9">
    <location>
        <begin position="21"/>
        <end position="260"/>
    </location>
</feature>
<keyword evidence="3 7" id="KW-0479">Metal-binding</keyword>
<dbReference type="EMBL" id="CALTRL010001392">
    <property type="protein sequence ID" value="CAH7672369.1"/>
    <property type="molecule type" value="Genomic_DNA"/>
</dbReference>
<evidence type="ECO:0000256" key="4">
    <source>
        <dbReference type="ARBA" id="ARBA00022833"/>
    </source>
</evidence>
<dbReference type="GO" id="GO:0071244">
    <property type="term" value="P:cellular response to carbon dioxide"/>
    <property type="evidence" value="ECO:0007669"/>
    <property type="project" value="TreeGrafter"/>
</dbReference>
<evidence type="ECO:0000256" key="8">
    <source>
        <dbReference type="RuleBase" id="RU003956"/>
    </source>
</evidence>
<evidence type="ECO:0000256" key="6">
    <source>
        <dbReference type="ARBA" id="ARBA00048348"/>
    </source>
</evidence>
<evidence type="ECO:0000256" key="9">
    <source>
        <dbReference type="SAM" id="SignalP"/>
    </source>
</evidence>
<evidence type="ECO:0000256" key="1">
    <source>
        <dbReference type="ARBA" id="ARBA00006217"/>
    </source>
</evidence>
<feature type="binding site" evidence="7">
    <location>
        <position position="127"/>
    </location>
    <ligand>
        <name>Zn(2+)</name>
        <dbReference type="ChEBI" id="CHEBI:29105"/>
    </ligand>
</feature>
<feature type="binding site" evidence="7">
    <location>
        <position position="71"/>
    </location>
    <ligand>
        <name>Zn(2+)</name>
        <dbReference type="ChEBI" id="CHEBI:29105"/>
    </ligand>
</feature>
<dbReference type="Gene3D" id="3.40.1050.10">
    <property type="entry name" value="Carbonic anhydrase"/>
    <property type="match status" value="1"/>
</dbReference>
<dbReference type="PANTHER" id="PTHR11002">
    <property type="entry name" value="CARBONIC ANHYDRASE"/>
    <property type="match status" value="1"/>
</dbReference>
<dbReference type="InterPro" id="IPR036874">
    <property type="entry name" value="Carbonic_anhydrase_sf"/>
</dbReference>
<dbReference type="EC" id="4.2.1.1" evidence="2 8"/>
<evidence type="ECO:0000256" key="3">
    <source>
        <dbReference type="ARBA" id="ARBA00022723"/>
    </source>
</evidence>
<evidence type="ECO:0000313" key="10">
    <source>
        <dbReference type="EMBL" id="CAH7672369.1"/>
    </source>
</evidence>
<comment type="similarity">
    <text evidence="1 8">Belongs to the beta-class carbonic anhydrase family.</text>
</comment>
<comment type="caution">
    <text evidence="10">The sequence shown here is derived from an EMBL/GenBank/DDBJ whole genome shotgun (WGS) entry which is preliminary data.</text>
</comment>